<dbReference type="AlphaFoldDB" id="A0A2N5UYC3"/>
<evidence type="ECO:0000313" key="1">
    <source>
        <dbReference type="EMBL" id="PLW14940.1"/>
    </source>
</evidence>
<keyword evidence="3" id="KW-1185">Reference proteome</keyword>
<dbReference type="Proteomes" id="UP000235388">
    <property type="component" value="Unassembled WGS sequence"/>
</dbReference>
<evidence type="ECO:0000313" key="2">
    <source>
        <dbReference type="EMBL" id="PLW42733.1"/>
    </source>
</evidence>
<gene>
    <name evidence="2" type="ORF">PCANC_07935</name>
    <name evidence="1" type="ORF">PCASD_17376</name>
</gene>
<evidence type="ECO:0000313" key="4">
    <source>
        <dbReference type="Proteomes" id="UP000235392"/>
    </source>
</evidence>
<comment type="caution">
    <text evidence="2">The sequence shown here is derived from an EMBL/GenBank/DDBJ whole genome shotgun (WGS) entry which is preliminary data.</text>
</comment>
<evidence type="ECO:0000313" key="3">
    <source>
        <dbReference type="Proteomes" id="UP000235388"/>
    </source>
</evidence>
<protein>
    <submittedName>
        <fullName evidence="2">Uncharacterized protein</fullName>
    </submittedName>
</protein>
<dbReference type="EMBL" id="PGCJ01000155">
    <property type="protein sequence ID" value="PLW42733.1"/>
    <property type="molecule type" value="Genomic_DNA"/>
</dbReference>
<dbReference type="EMBL" id="PGCI01000810">
    <property type="protein sequence ID" value="PLW14940.1"/>
    <property type="molecule type" value="Genomic_DNA"/>
</dbReference>
<name>A0A2N5UYC3_9BASI</name>
<dbReference type="Proteomes" id="UP000235392">
    <property type="component" value="Unassembled WGS sequence"/>
</dbReference>
<reference evidence="3 4" key="1">
    <citation type="submission" date="2017-11" db="EMBL/GenBank/DDBJ databases">
        <title>De novo assembly and phasing of dikaryotic genomes from two isolates of Puccinia coronata f. sp. avenae, the causal agent of oat crown rust.</title>
        <authorList>
            <person name="Miller M.E."/>
            <person name="Zhang Y."/>
            <person name="Omidvar V."/>
            <person name="Sperschneider J."/>
            <person name="Schwessinger B."/>
            <person name="Raley C."/>
            <person name="Palmer J.M."/>
            <person name="Garnica D."/>
            <person name="Upadhyaya N."/>
            <person name="Rathjen J."/>
            <person name="Taylor J.M."/>
            <person name="Park R.F."/>
            <person name="Dodds P.N."/>
            <person name="Hirsch C.D."/>
            <person name="Kianian S.F."/>
            <person name="Figueroa M."/>
        </authorList>
    </citation>
    <scope>NUCLEOTIDE SEQUENCE [LARGE SCALE GENOMIC DNA]</scope>
    <source>
        <strain evidence="2">12NC29</strain>
        <strain evidence="1">12SD80</strain>
    </source>
</reference>
<organism evidence="2 3">
    <name type="scientific">Puccinia coronata f. sp. avenae</name>
    <dbReference type="NCBI Taxonomy" id="200324"/>
    <lineage>
        <taxon>Eukaryota</taxon>
        <taxon>Fungi</taxon>
        <taxon>Dikarya</taxon>
        <taxon>Basidiomycota</taxon>
        <taxon>Pucciniomycotina</taxon>
        <taxon>Pucciniomycetes</taxon>
        <taxon>Pucciniales</taxon>
        <taxon>Pucciniaceae</taxon>
        <taxon>Puccinia</taxon>
    </lineage>
</organism>
<accession>A0A2N5UYC3</accession>
<sequence>MSPSKACVKRIANCFLSLRRAALGILDGIIDLSFDLAMLGNLARTNHTNVLEQPFDAFSAAEF</sequence>
<proteinExistence type="predicted"/>